<evidence type="ECO:0000256" key="11">
    <source>
        <dbReference type="ARBA" id="ARBA00023152"/>
    </source>
</evidence>
<dbReference type="GO" id="GO:0005524">
    <property type="term" value="F:ATP binding"/>
    <property type="evidence" value="ECO:0007669"/>
    <property type="project" value="UniProtKB-KW"/>
</dbReference>
<keyword evidence="6" id="KW-0479">Metal-binding</keyword>
<sequence>MTFRRTKIVATVGPACDEGRVLDALIHAGVNVFRVNTSHSSPSELVKWISTIRRISADEKKEVSILVDLQGPRLRTGRLKDGKPLNLRKGAVVTFFSAPGVGFGNQIYTPYKQFSRMVQNGDRILLDNGLIELRVLRVKGLVVYCLVVTSGSLGENKGINLPNAPDTLPALNDRDREMIRITQKNKADFIALSFVRSPKDVLELKKFMKRTGQEIPVIAKIEKPSALKCLKQILKVADGIMVARGDLGIEMGVEKVPVAQKRLINQANASGKPVIVATQMLESMMDHPRPTRAEASDVANAVFDGTDAVMLSGETSIGKYPIKTVRTMAKIIDEAESHQQMNQFDLKERYHAIEDLRIHAITHAAYEAAKNMKVKAMLAITYSGRTAALISKMKPKIPIFAFSSAFPIRKKLNLYYGVYPIAIKKCPTIDEILCEADGLVIKRGLLNKGDVVIVVSGDQELPGARYIVKIHQVGER</sequence>
<name>A0A1G1L2W1_9BACT</name>
<accession>A0A1G1L2W1</accession>
<keyword evidence="7" id="KW-0547">Nucleotide-binding</keyword>
<dbReference type="Gene3D" id="3.40.1380.20">
    <property type="entry name" value="Pyruvate kinase, C-terminal domain"/>
    <property type="match status" value="1"/>
</dbReference>
<dbReference type="GO" id="GO:0000287">
    <property type="term" value="F:magnesium ion binding"/>
    <property type="evidence" value="ECO:0007669"/>
    <property type="project" value="UniProtKB-UniRule"/>
</dbReference>
<dbReference type="SUPFAM" id="SSF51621">
    <property type="entry name" value="Phosphoenolpyruvate/pyruvate domain"/>
    <property type="match status" value="1"/>
</dbReference>
<dbReference type="Gene3D" id="3.20.20.60">
    <property type="entry name" value="Phosphoenolpyruvate-binding domains"/>
    <property type="match status" value="1"/>
</dbReference>
<dbReference type="InterPro" id="IPR040442">
    <property type="entry name" value="Pyrv_kinase-like_dom_sf"/>
</dbReference>
<dbReference type="InterPro" id="IPR015806">
    <property type="entry name" value="Pyrv_Knase_insert_dom_sf"/>
</dbReference>
<dbReference type="FunFam" id="2.40.33.10:FF:000001">
    <property type="entry name" value="Pyruvate kinase"/>
    <property type="match status" value="1"/>
</dbReference>
<dbReference type="NCBIfam" id="NF004491">
    <property type="entry name" value="PRK05826.1"/>
    <property type="match status" value="1"/>
</dbReference>
<comment type="similarity">
    <text evidence="3 14">Belongs to the pyruvate kinase family.</text>
</comment>
<comment type="cofactor">
    <cofactor evidence="1">
        <name>K(+)</name>
        <dbReference type="ChEBI" id="CHEBI:29103"/>
    </cofactor>
</comment>
<keyword evidence="8 14" id="KW-0418">Kinase</keyword>
<dbReference type="InterPro" id="IPR001697">
    <property type="entry name" value="Pyr_Knase"/>
</dbReference>
<dbReference type="GO" id="GO:0030955">
    <property type="term" value="F:potassium ion binding"/>
    <property type="evidence" value="ECO:0007669"/>
    <property type="project" value="UniProtKB-UniRule"/>
</dbReference>
<keyword evidence="10 14" id="KW-0460">Magnesium</keyword>
<dbReference type="Pfam" id="PF00224">
    <property type="entry name" value="PK"/>
    <property type="match status" value="1"/>
</dbReference>
<dbReference type="InterPro" id="IPR015813">
    <property type="entry name" value="Pyrv/PenolPyrv_kinase-like_dom"/>
</dbReference>
<dbReference type="Gene3D" id="2.40.33.10">
    <property type="entry name" value="PK beta-barrel domain-like"/>
    <property type="match status" value="1"/>
</dbReference>
<evidence type="ECO:0000256" key="13">
    <source>
        <dbReference type="NCBIfam" id="TIGR01064"/>
    </source>
</evidence>
<comment type="caution">
    <text evidence="17">The sequence shown here is derived from an EMBL/GenBank/DDBJ whole genome shotgun (WGS) entry which is preliminary data.</text>
</comment>
<dbReference type="InterPro" id="IPR011037">
    <property type="entry name" value="Pyrv_Knase-like_insert_dom_sf"/>
</dbReference>
<dbReference type="PANTHER" id="PTHR11817">
    <property type="entry name" value="PYRUVATE KINASE"/>
    <property type="match status" value="1"/>
</dbReference>
<evidence type="ECO:0000256" key="10">
    <source>
        <dbReference type="ARBA" id="ARBA00022842"/>
    </source>
</evidence>
<dbReference type="SUPFAM" id="SSF50800">
    <property type="entry name" value="PK beta-barrel domain-like"/>
    <property type="match status" value="1"/>
</dbReference>
<dbReference type="EMBL" id="MHFR01000005">
    <property type="protein sequence ID" value="OGW99472.1"/>
    <property type="molecule type" value="Genomic_DNA"/>
</dbReference>
<evidence type="ECO:0000313" key="18">
    <source>
        <dbReference type="Proteomes" id="UP000178187"/>
    </source>
</evidence>
<dbReference type="InterPro" id="IPR015795">
    <property type="entry name" value="Pyrv_Knase_C"/>
</dbReference>
<protein>
    <recommendedName>
        <fullName evidence="4 13">Pyruvate kinase</fullName>
        <ecNumber evidence="4 13">2.7.1.40</ecNumber>
    </recommendedName>
</protein>
<feature type="domain" description="Pyruvate kinase C-terminal" evidence="16">
    <location>
        <begin position="359"/>
        <end position="470"/>
    </location>
</feature>
<evidence type="ECO:0000256" key="12">
    <source>
        <dbReference type="ARBA" id="ARBA00023317"/>
    </source>
</evidence>
<evidence type="ECO:0000256" key="5">
    <source>
        <dbReference type="ARBA" id="ARBA00022679"/>
    </source>
</evidence>
<keyword evidence="5 14" id="KW-0808">Transferase</keyword>
<dbReference type="SUPFAM" id="SSF52935">
    <property type="entry name" value="PK C-terminal domain-like"/>
    <property type="match status" value="1"/>
</dbReference>
<evidence type="ECO:0000256" key="1">
    <source>
        <dbReference type="ARBA" id="ARBA00001958"/>
    </source>
</evidence>
<evidence type="ECO:0000259" key="16">
    <source>
        <dbReference type="Pfam" id="PF02887"/>
    </source>
</evidence>
<evidence type="ECO:0000256" key="8">
    <source>
        <dbReference type="ARBA" id="ARBA00022777"/>
    </source>
</evidence>
<dbReference type="UniPathway" id="UPA00109">
    <property type="reaction ID" value="UER00188"/>
</dbReference>
<dbReference type="EC" id="2.7.1.40" evidence="4 13"/>
<dbReference type="InterPro" id="IPR015793">
    <property type="entry name" value="Pyrv_Knase_brl"/>
</dbReference>
<dbReference type="AlphaFoldDB" id="A0A1G1L2W1"/>
<comment type="catalytic activity">
    <reaction evidence="14">
        <text>pyruvate + ATP = phosphoenolpyruvate + ADP + H(+)</text>
        <dbReference type="Rhea" id="RHEA:18157"/>
        <dbReference type="ChEBI" id="CHEBI:15361"/>
        <dbReference type="ChEBI" id="CHEBI:15378"/>
        <dbReference type="ChEBI" id="CHEBI:30616"/>
        <dbReference type="ChEBI" id="CHEBI:58702"/>
        <dbReference type="ChEBI" id="CHEBI:456216"/>
        <dbReference type="EC" id="2.7.1.40"/>
    </reaction>
</comment>
<evidence type="ECO:0000256" key="14">
    <source>
        <dbReference type="RuleBase" id="RU000504"/>
    </source>
</evidence>
<evidence type="ECO:0000313" key="17">
    <source>
        <dbReference type="EMBL" id="OGW99472.1"/>
    </source>
</evidence>
<evidence type="ECO:0000256" key="9">
    <source>
        <dbReference type="ARBA" id="ARBA00022840"/>
    </source>
</evidence>
<evidence type="ECO:0000256" key="6">
    <source>
        <dbReference type="ARBA" id="ARBA00022723"/>
    </source>
</evidence>
<keyword evidence="11 14" id="KW-0324">Glycolysis</keyword>
<dbReference type="Pfam" id="PF02887">
    <property type="entry name" value="PK_C"/>
    <property type="match status" value="1"/>
</dbReference>
<keyword evidence="12 17" id="KW-0670">Pyruvate</keyword>
<evidence type="ECO:0000256" key="4">
    <source>
        <dbReference type="ARBA" id="ARBA00012142"/>
    </source>
</evidence>
<dbReference type="NCBIfam" id="NF004978">
    <property type="entry name" value="PRK06354.1"/>
    <property type="match status" value="1"/>
</dbReference>
<feature type="domain" description="Pyruvate kinase barrel" evidence="15">
    <location>
        <begin position="4"/>
        <end position="325"/>
    </location>
</feature>
<evidence type="ECO:0000259" key="15">
    <source>
        <dbReference type="Pfam" id="PF00224"/>
    </source>
</evidence>
<evidence type="ECO:0000256" key="7">
    <source>
        <dbReference type="ARBA" id="ARBA00022741"/>
    </source>
</evidence>
<organism evidence="17 18">
    <name type="scientific">Candidatus Danuiimicrobium aquiferis</name>
    <dbReference type="NCBI Taxonomy" id="1801832"/>
    <lineage>
        <taxon>Bacteria</taxon>
        <taxon>Pseudomonadati</taxon>
        <taxon>Candidatus Omnitrophota</taxon>
        <taxon>Candidatus Danuiimicrobium</taxon>
    </lineage>
</organism>
<gene>
    <name evidence="17" type="ORF">A3G33_00955</name>
</gene>
<dbReference type="PRINTS" id="PR01050">
    <property type="entry name" value="PYRUVTKNASE"/>
</dbReference>
<dbReference type="InterPro" id="IPR036918">
    <property type="entry name" value="Pyrv_Knase_C_sf"/>
</dbReference>
<comment type="pathway">
    <text evidence="2 14">Carbohydrate degradation; glycolysis; pyruvate from D-glyceraldehyde 3-phosphate: step 5/5.</text>
</comment>
<evidence type="ECO:0000256" key="2">
    <source>
        <dbReference type="ARBA" id="ARBA00004997"/>
    </source>
</evidence>
<dbReference type="NCBIfam" id="TIGR01064">
    <property type="entry name" value="pyruv_kin"/>
    <property type="match status" value="1"/>
</dbReference>
<reference evidence="17 18" key="1">
    <citation type="journal article" date="2016" name="Nat. Commun.">
        <title>Thousands of microbial genomes shed light on interconnected biogeochemical processes in an aquifer system.</title>
        <authorList>
            <person name="Anantharaman K."/>
            <person name="Brown C.T."/>
            <person name="Hug L.A."/>
            <person name="Sharon I."/>
            <person name="Castelle C.J."/>
            <person name="Probst A.J."/>
            <person name="Thomas B.C."/>
            <person name="Singh A."/>
            <person name="Wilkins M.J."/>
            <person name="Karaoz U."/>
            <person name="Brodie E.L."/>
            <person name="Williams K.H."/>
            <person name="Hubbard S.S."/>
            <person name="Banfield J.F."/>
        </authorList>
    </citation>
    <scope>NUCLEOTIDE SEQUENCE [LARGE SCALE GENOMIC DNA]</scope>
</reference>
<keyword evidence="9" id="KW-0067">ATP-binding</keyword>
<dbReference type="Proteomes" id="UP000178187">
    <property type="component" value="Unassembled WGS sequence"/>
</dbReference>
<dbReference type="PROSITE" id="PS00110">
    <property type="entry name" value="PYRUVATE_KINASE"/>
    <property type="match status" value="1"/>
</dbReference>
<dbReference type="InterPro" id="IPR018209">
    <property type="entry name" value="Pyrv_Knase_AS"/>
</dbReference>
<evidence type="ECO:0000256" key="3">
    <source>
        <dbReference type="ARBA" id="ARBA00008663"/>
    </source>
</evidence>
<proteinExistence type="inferred from homology"/>
<dbReference type="GO" id="GO:0004743">
    <property type="term" value="F:pyruvate kinase activity"/>
    <property type="evidence" value="ECO:0007669"/>
    <property type="project" value="UniProtKB-UniRule"/>
</dbReference>
<dbReference type="GO" id="GO:0016301">
    <property type="term" value="F:kinase activity"/>
    <property type="evidence" value="ECO:0007669"/>
    <property type="project" value="UniProtKB-KW"/>
</dbReference>